<dbReference type="SMART" id="SM00631">
    <property type="entry name" value="Zn_pept"/>
    <property type="match status" value="1"/>
</dbReference>
<evidence type="ECO:0000256" key="2">
    <source>
        <dbReference type="ARBA" id="ARBA00005988"/>
    </source>
</evidence>
<dbReference type="InterPro" id="IPR000834">
    <property type="entry name" value="Peptidase_M14"/>
</dbReference>
<comment type="cofactor">
    <cofactor evidence="1">
        <name>Zn(2+)</name>
        <dbReference type="ChEBI" id="CHEBI:29105"/>
    </cofactor>
</comment>
<evidence type="ECO:0000256" key="1">
    <source>
        <dbReference type="ARBA" id="ARBA00001947"/>
    </source>
</evidence>
<feature type="domain" description="Peptidase M14" evidence="5">
    <location>
        <begin position="175"/>
        <end position="433"/>
    </location>
</feature>
<dbReference type="Pfam" id="PF18027">
    <property type="entry name" value="Pepdidase_M14_N"/>
    <property type="match status" value="1"/>
</dbReference>
<comment type="caution">
    <text evidence="6">The sequence shown here is derived from an EMBL/GenBank/DDBJ whole genome shotgun (WGS) entry which is preliminary data.</text>
</comment>
<dbReference type="InterPro" id="IPR050821">
    <property type="entry name" value="Cytosolic_carboxypeptidase"/>
</dbReference>
<dbReference type="Gene3D" id="2.60.40.3120">
    <property type="match status" value="1"/>
</dbReference>
<dbReference type="GO" id="GO:0008270">
    <property type="term" value="F:zinc ion binding"/>
    <property type="evidence" value="ECO:0007669"/>
    <property type="project" value="InterPro"/>
</dbReference>
<evidence type="ECO:0000256" key="3">
    <source>
        <dbReference type="PROSITE-ProRule" id="PRU01379"/>
    </source>
</evidence>
<organism evidence="6 7">
    <name type="scientific">Symbiodinium microadriaticum</name>
    <name type="common">Dinoflagellate</name>
    <name type="synonym">Zooxanthella microadriatica</name>
    <dbReference type="NCBI Taxonomy" id="2951"/>
    <lineage>
        <taxon>Eukaryota</taxon>
        <taxon>Sar</taxon>
        <taxon>Alveolata</taxon>
        <taxon>Dinophyceae</taxon>
        <taxon>Suessiales</taxon>
        <taxon>Symbiodiniaceae</taxon>
        <taxon>Symbiodinium</taxon>
    </lineage>
</organism>
<evidence type="ECO:0000259" key="5">
    <source>
        <dbReference type="PROSITE" id="PS52035"/>
    </source>
</evidence>
<accession>A0A1Q9DV17</accession>
<feature type="signal peptide" evidence="4">
    <location>
        <begin position="1"/>
        <end position="28"/>
    </location>
</feature>
<gene>
    <name evidence="6" type="ORF">AK812_SmicGene18539</name>
</gene>
<evidence type="ECO:0000313" key="6">
    <source>
        <dbReference type="EMBL" id="OLP98968.1"/>
    </source>
</evidence>
<dbReference type="EMBL" id="LSRX01000379">
    <property type="protein sequence ID" value="OLP98968.1"/>
    <property type="molecule type" value="Genomic_DNA"/>
</dbReference>
<dbReference type="Proteomes" id="UP000186817">
    <property type="component" value="Unassembled WGS sequence"/>
</dbReference>
<reference evidence="6 7" key="1">
    <citation type="submission" date="2016-02" db="EMBL/GenBank/DDBJ databases">
        <title>Genome analysis of coral dinoflagellate symbionts highlights evolutionary adaptations to a symbiotic lifestyle.</title>
        <authorList>
            <person name="Aranda M."/>
            <person name="Li Y."/>
            <person name="Liew Y.J."/>
            <person name="Baumgarten S."/>
            <person name="Simakov O."/>
            <person name="Wilson M."/>
            <person name="Piel J."/>
            <person name="Ashoor H."/>
            <person name="Bougouffa S."/>
            <person name="Bajic V.B."/>
            <person name="Ryu T."/>
            <person name="Ravasi T."/>
            <person name="Bayer T."/>
            <person name="Micklem G."/>
            <person name="Kim H."/>
            <person name="Bhak J."/>
            <person name="Lajeunesse T.C."/>
            <person name="Voolstra C.R."/>
        </authorList>
    </citation>
    <scope>NUCLEOTIDE SEQUENCE [LARGE SCALE GENOMIC DNA]</scope>
    <source>
        <strain evidence="6 7">CCMP2467</strain>
    </source>
</reference>
<feature type="active site" description="Proton donor/acceptor" evidence="3">
    <location>
        <position position="399"/>
    </location>
</feature>
<protein>
    <recommendedName>
        <fullName evidence="5">Peptidase M14 domain-containing protein</fullName>
    </recommendedName>
</protein>
<comment type="similarity">
    <text evidence="2 3">Belongs to the peptidase M14 family.</text>
</comment>
<dbReference type="GO" id="GO:0004181">
    <property type="term" value="F:metallocarboxypeptidase activity"/>
    <property type="evidence" value="ECO:0007669"/>
    <property type="project" value="InterPro"/>
</dbReference>
<proteinExistence type="inferred from homology"/>
<dbReference type="Gene3D" id="3.40.630.10">
    <property type="entry name" value="Zn peptidases"/>
    <property type="match status" value="1"/>
</dbReference>
<dbReference type="OrthoDB" id="10253041at2759"/>
<sequence>MRTEPRRTGHCQLAVASALLPGLVFVACHPSLETSPHCQRRGLVARSVTVDTGFEGAAVEVMRIAGNLVQLCLLPDGGGRHPKPKTETGPSSGGRHPGQWFYFRASELTKGELYQFQLDVSGARAWRSYKGYEVCTSYTGHHWCRCLGTLYDSGARILLWNVTAEASSCFFAYFEPYGLGQLESLLREAADAGAERRTMGRTTDGRSIDALCFPPGLLQTGREPAGEPTVVWITCRQHAAETQASFFAEGVVQSVLSEPLPLSLAIVLVPNMNPDGSARGHTRENAQGVDLNREWRPKADYSQNGRSPEVSAVQAAMLDTGVDVHLDVHGDEAADSAYSYPGLPRFRAPDHVAQLFDELEEELHSRSGGFYMPRPGSGSARTAAFWTGTQFGALSLTLEMPYKDSEPTKACSKSCRRLGSIAVDAIRSLGPRLGRFRRSRTRP</sequence>
<dbReference type="PANTHER" id="PTHR12756:SF11">
    <property type="entry name" value="CYTOSOLIC CARBOXYPEPTIDASE 1"/>
    <property type="match status" value="1"/>
</dbReference>
<keyword evidence="4" id="KW-0732">Signal</keyword>
<dbReference type="PROSITE" id="PS51257">
    <property type="entry name" value="PROKAR_LIPOPROTEIN"/>
    <property type="match status" value="1"/>
</dbReference>
<name>A0A1Q9DV17_SYMMI</name>
<dbReference type="AlphaFoldDB" id="A0A1Q9DV17"/>
<dbReference type="GO" id="GO:0006508">
    <property type="term" value="P:proteolysis"/>
    <property type="evidence" value="ECO:0007669"/>
    <property type="project" value="InterPro"/>
</dbReference>
<evidence type="ECO:0000313" key="7">
    <source>
        <dbReference type="Proteomes" id="UP000186817"/>
    </source>
</evidence>
<dbReference type="CDD" id="cd06234">
    <property type="entry name" value="M14_PaCCP-like"/>
    <property type="match status" value="1"/>
</dbReference>
<evidence type="ECO:0000256" key="4">
    <source>
        <dbReference type="SAM" id="SignalP"/>
    </source>
</evidence>
<keyword evidence="7" id="KW-1185">Reference proteome</keyword>
<dbReference type="PANTHER" id="PTHR12756">
    <property type="entry name" value="CYTOSOLIC CARBOXYPEPTIDASE"/>
    <property type="match status" value="1"/>
</dbReference>
<dbReference type="InterPro" id="IPR040626">
    <property type="entry name" value="Pepdidase_M14_N"/>
</dbReference>
<dbReference type="SUPFAM" id="SSF53187">
    <property type="entry name" value="Zn-dependent exopeptidases"/>
    <property type="match status" value="1"/>
</dbReference>
<dbReference type="PROSITE" id="PS52035">
    <property type="entry name" value="PEPTIDASE_M14"/>
    <property type="match status" value="1"/>
</dbReference>
<dbReference type="Pfam" id="PF00246">
    <property type="entry name" value="Peptidase_M14"/>
    <property type="match status" value="1"/>
</dbReference>
<feature type="chain" id="PRO_5012209536" description="Peptidase M14 domain-containing protein" evidence="4">
    <location>
        <begin position="29"/>
        <end position="443"/>
    </location>
</feature>